<dbReference type="Gene3D" id="3.40.50.300">
    <property type="entry name" value="P-loop containing nucleotide triphosphate hydrolases"/>
    <property type="match status" value="1"/>
</dbReference>
<dbReference type="Proteomes" id="UP000192477">
    <property type="component" value="Unassembled WGS sequence"/>
</dbReference>
<sequence length="172" mass="19805">MDYIFLSGIHGVGKSTLANKINNEFQIFQISVSDLIRQTGKKIGEKQKNTSDITNNQLLWKNELNNLPVGNKLLILDGHFSLLDKTRKIVPLSFSTFDGTNMKKIILKKENPKIIQERLSSRDGVFYSVEELTNFQQAEEERANLYSKISSIPIFTYDSDAYFYDLIKFIQE</sequence>
<accession>A0A1V8YDG1</accession>
<evidence type="ECO:0000313" key="2">
    <source>
        <dbReference type="Proteomes" id="UP000192477"/>
    </source>
</evidence>
<dbReference type="AlphaFoldDB" id="A0A1V8YDG1"/>
<dbReference type="InterPro" id="IPR027417">
    <property type="entry name" value="P-loop_NTPase"/>
</dbReference>
<gene>
    <name evidence="1" type="ORF">BH747_06255</name>
</gene>
<comment type="caution">
    <text evidence="1">The sequence shown here is derived from an EMBL/GenBank/DDBJ whole genome shotgun (WGS) entry which is preliminary data.</text>
</comment>
<dbReference type="OrthoDB" id="1850524at2"/>
<dbReference type="STRING" id="112904.BH747_06255"/>
<name>A0A1V8YDG1_9ENTE</name>
<evidence type="ECO:0000313" key="1">
    <source>
        <dbReference type="EMBL" id="OQO70643.1"/>
    </source>
</evidence>
<dbReference type="Pfam" id="PF13207">
    <property type="entry name" value="AAA_17"/>
    <property type="match status" value="1"/>
</dbReference>
<dbReference type="SUPFAM" id="SSF52540">
    <property type="entry name" value="P-loop containing nucleoside triphosphate hydrolases"/>
    <property type="match status" value="1"/>
</dbReference>
<protein>
    <recommendedName>
        <fullName evidence="3">Adenylate kinase</fullName>
    </recommendedName>
</protein>
<proteinExistence type="predicted"/>
<dbReference type="EMBL" id="MJEA01000004">
    <property type="protein sequence ID" value="OQO70643.1"/>
    <property type="molecule type" value="Genomic_DNA"/>
</dbReference>
<evidence type="ECO:0008006" key="3">
    <source>
        <dbReference type="Google" id="ProtNLM"/>
    </source>
</evidence>
<organism evidence="1 2">
    <name type="scientific">Enterococcus villorum</name>
    <dbReference type="NCBI Taxonomy" id="112904"/>
    <lineage>
        <taxon>Bacteria</taxon>
        <taxon>Bacillati</taxon>
        <taxon>Bacillota</taxon>
        <taxon>Bacilli</taxon>
        <taxon>Lactobacillales</taxon>
        <taxon>Enterococcaceae</taxon>
        <taxon>Enterococcus</taxon>
    </lineage>
</organism>
<reference evidence="1 2" key="1">
    <citation type="journal article" date="2017" name="BMC Microbiol.">
        <title>Comparative genomics of Enterococcus spp. isolated from bovine feces.</title>
        <authorList>
            <person name="Beukers A.G."/>
            <person name="Zaheer R."/>
            <person name="Goji N."/>
            <person name="Amoako K.K."/>
            <person name="Chaves A.V."/>
            <person name="Ward M.P."/>
            <person name="McAllister T.A."/>
        </authorList>
    </citation>
    <scope>NUCLEOTIDE SEQUENCE [LARGE SCALE GENOMIC DNA]</scope>
    <source>
        <strain evidence="1 2">F1129D 143</strain>
    </source>
</reference>